<organism evidence="1">
    <name type="scientific">Rhizophora mucronata</name>
    <name type="common">Asiatic mangrove</name>
    <dbReference type="NCBI Taxonomy" id="61149"/>
    <lineage>
        <taxon>Eukaryota</taxon>
        <taxon>Viridiplantae</taxon>
        <taxon>Streptophyta</taxon>
        <taxon>Embryophyta</taxon>
        <taxon>Tracheophyta</taxon>
        <taxon>Spermatophyta</taxon>
        <taxon>Magnoliopsida</taxon>
        <taxon>eudicotyledons</taxon>
        <taxon>Gunneridae</taxon>
        <taxon>Pentapetalae</taxon>
        <taxon>rosids</taxon>
        <taxon>fabids</taxon>
        <taxon>Malpighiales</taxon>
        <taxon>Rhizophoraceae</taxon>
        <taxon>Rhizophora</taxon>
    </lineage>
</organism>
<sequence length="24" mass="2771">MKKAYHITSFTHYTAILELSPDFG</sequence>
<dbReference type="EMBL" id="GGEC01074997">
    <property type="protein sequence ID" value="MBX55481.1"/>
    <property type="molecule type" value="Transcribed_RNA"/>
</dbReference>
<accession>A0A2P2PLD6</accession>
<proteinExistence type="predicted"/>
<dbReference type="AlphaFoldDB" id="A0A2P2PLD6"/>
<evidence type="ECO:0000313" key="1">
    <source>
        <dbReference type="EMBL" id="MBX55481.1"/>
    </source>
</evidence>
<reference evidence="1" key="1">
    <citation type="submission" date="2018-02" db="EMBL/GenBank/DDBJ databases">
        <title>Rhizophora mucronata_Transcriptome.</title>
        <authorList>
            <person name="Meera S.P."/>
            <person name="Sreeshan A."/>
            <person name="Augustine A."/>
        </authorList>
    </citation>
    <scope>NUCLEOTIDE SEQUENCE</scope>
    <source>
        <tissue evidence="1">Leaf</tissue>
    </source>
</reference>
<name>A0A2P2PLD6_RHIMU</name>
<protein>
    <submittedName>
        <fullName evidence="1">Uncharacterized protein</fullName>
    </submittedName>
</protein>